<dbReference type="Proteomes" id="UP000177878">
    <property type="component" value="Unassembled WGS sequence"/>
</dbReference>
<sequence length="118" mass="13404">MSFVHLAKGRKCTGSLLLLNLYARMPKSNYKGSASTYNLVASQIKERWGEGEVAQYDPYTNCLTFRQWSESGYKIKPGEKAIKSVTLVEVKDKDGKVVKRYPKTVNLFYQRQVEMAAA</sequence>
<name>A0A1F5RY57_9BACT</name>
<evidence type="ECO:0000259" key="1">
    <source>
        <dbReference type="Pfam" id="PF08401"/>
    </source>
</evidence>
<evidence type="ECO:0000313" key="2">
    <source>
        <dbReference type="EMBL" id="OGF19328.1"/>
    </source>
</evidence>
<dbReference type="InterPro" id="IPR013610">
    <property type="entry name" value="ArdC_N"/>
</dbReference>
<dbReference type="EMBL" id="MFFV01000034">
    <property type="protein sequence ID" value="OGF19328.1"/>
    <property type="molecule type" value="Genomic_DNA"/>
</dbReference>
<proteinExistence type="predicted"/>
<comment type="caution">
    <text evidence="2">The sequence shown here is derived from an EMBL/GenBank/DDBJ whole genome shotgun (WGS) entry which is preliminary data.</text>
</comment>
<feature type="domain" description="N-terminal" evidence="1">
    <location>
        <begin position="59"/>
        <end position="95"/>
    </location>
</feature>
<dbReference type="AlphaFoldDB" id="A0A1F5RY57"/>
<dbReference type="GO" id="GO:0003697">
    <property type="term" value="F:single-stranded DNA binding"/>
    <property type="evidence" value="ECO:0007669"/>
    <property type="project" value="InterPro"/>
</dbReference>
<dbReference type="Pfam" id="PF08401">
    <property type="entry name" value="ArdcN"/>
    <property type="match status" value="1"/>
</dbReference>
<protein>
    <recommendedName>
        <fullName evidence="1">N-terminal domain-containing protein</fullName>
    </recommendedName>
</protein>
<evidence type="ECO:0000313" key="3">
    <source>
        <dbReference type="Proteomes" id="UP000177878"/>
    </source>
</evidence>
<reference evidence="2 3" key="1">
    <citation type="journal article" date="2016" name="Nat. Commun.">
        <title>Thousands of microbial genomes shed light on interconnected biogeochemical processes in an aquifer system.</title>
        <authorList>
            <person name="Anantharaman K."/>
            <person name="Brown C.T."/>
            <person name="Hug L.A."/>
            <person name="Sharon I."/>
            <person name="Castelle C.J."/>
            <person name="Probst A.J."/>
            <person name="Thomas B.C."/>
            <person name="Singh A."/>
            <person name="Wilkins M.J."/>
            <person name="Karaoz U."/>
            <person name="Brodie E.L."/>
            <person name="Williams K.H."/>
            <person name="Hubbard S.S."/>
            <person name="Banfield J.F."/>
        </authorList>
    </citation>
    <scope>NUCLEOTIDE SEQUENCE [LARGE SCALE GENOMIC DNA]</scope>
</reference>
<gene>
    <name evidence="2" type="ORF">A3I35_03005</name>
</gene>
<organism evidence="2 3">
    <name type="scientific">Candidatus Falkowbacteria bacterium RIFCSPLOWO2_02_FULL_45_15</name>
    <dbReference type="NCBI Taxonomy" id="1797988"/>
    <lineage>
        <taxon>Bacteria</taxon>
        <taxon>Candidatus Falkowiibacteriota</taxon>
    </lineage>
</organism>
<accession>A0A1F5RY57</accession>